<dbReference type="AlphaFoldDB" id="A0A4S1CLR3"/>
<reference evidence="2 3" key="1">
    <citation type="submission" date="2019-04" db="EMBL/GenBank/DDBJ databases">
        <title>Geobacter oryzae sp. nov., ferric-reducing bacteria isolated from paddy soil.</title>
        <authorList>
            <person name="Xu Z."/>
            <person name="Masuda Y."/>
            <person name="Itoh H."/>
            <person name="Senoo K."/>
        </authorList>
    </citation>
    <scope>NUCLEOTIDE SEQUENCE [LARGE SCALE GENOMIC DNA]</scope>
    <source>
        <strain evidence="2 3">Red111</strain>
    </source>
</reference>
<comment type="caution">
    <text evidence="2">The sequence shown here is derived from an EMBL/GenBank/DDBJ whole genome shotgun (WGS) entry which is preliminary data.</text>
</comment>
<feature type="signal peptide" evidence="1">
    <location>
        <begin position="1"/>
        <end position="32"/>
    </location>
</feature>
<dbReference type="InterPro" id="IPR025293">
    <property type="entry name" value="YfiR/HmsC-like"/>
</dbReference>
<gene>
    <name evidence="2" type="ORF">E4633_04515</name>
</gene>
<sequence>MPMPILFNMTRRLTLGLLAASLFLSGPRPLRAEGAQEYQVKGAMVYNMAKYIEWPPGAFASNGAPLTICSMGRGPFAAALEQYRGKAVLGHPVLVRHLQVGEELGECNLLVVSGVEKRYLAGVLDLARRRSVLTVGDTPDFARQGGIIGLVEQEGRVRFEINMKAAHQSRFKISSQLLKLARIIKEGDS</sequence>
<keyword evidence="3" id="KW-1185">Reference proteome</keyword>
<protein>
    <submittedName>
        <fullName evidence="2">YfiR family protein</fullName>
    </submittedName>
</protein>
<dbReference type="Pfam" id="PF13689">
    <property type="entry name" value="DUF4154"/>
    <property type="match status" value="1"/>
</dbReference>
<accession>A0A4S1CLR3</accession>
<feature type="chain" id="PRO_5020947024" evidence="1">
    <location>
        <begin position="33"/>
        <end position="189"/>
    </location>
</feature>
<evidence type="ECO:0000313" key="3">
    <source>
        <dbReference type="Proteomes" id="UP000306416"/>
    </source>
</evidence>
<name>A0A4S1CLR3_9BACT</name>
<organism evidence="2 3">
    <name type="scientific">Geomonas terrae</name>
    <dbReference type="NCBI Taxonomy" id="2562681"/>
    <lineage>
        <taxon>Bacteria</taxon>
        <taxon>Pseudomonadati</taxon>
        <taxon>Thermodesulfobacteriota</taxon>
        <taxon>Desulfuromonadia</taxon>
        <taxon>Geobacterales</taxon>
        <taxon>Geobacteraceae</taxon>
        <taxon>Geomonas</taxon>
    </lineage>
</organism>
<dbReference type="Proteomes" id="UP000306416">
    <property type="component" value="Unassembled WGS sequence"/>
</dbReference>
<evidence type="ECO:0000313" key="2">
    <source>
        <dbReference type="EMBL" id="TGU74728.1"/>
    </source>
</evidence>
<keyword evidence="1" id="KW-0732">Signal</keyword>
<evidence type="ECO:0000256" key="1">
    <source>
        <dbReference type="SAM" id="SignalP"/>
    </source>
</evidence>
<dbReference type="EMBL" id="SRSC01000001">
    <property type="protein sequence ID" value="TGU74728.1"/>
    <property type="molecule type" value="Genomic_DNA"/>
</dbReference>
<proteinExistence type="predicted"/>